<keyword evidence="1" id="KW-0732">Signal</keyword>
<proteinExistence type="predicted"/>
<comment type="caution">
    <text evidence="2">The sequence shown here is derived from an EMBL/GenBank/DDBJ whole genome shotgun (WGS) entry which is preliminary data.</text>
</comment>
<dbReference type="Pfam" id="PF20420">
    <property type="entry name" value="DUF6702"/>
    <property type="match status" value="1"/>
</dbReference>
<accession>A0A4Y9SEA9</accession>
<keyword evidence="3" id="KW-1185">Reference proteome</keyword>
<dbReference type="RefSeq" id="WP_135207731.1">
    <property type="nucleotide sequence ID" value="NZ_SPVF01000165.1"/>
</dbReference>
<reference evidence="2 3" key="1">
    <citation type="submission" date="2019-03" db="EMBL/GenBank/DDBJ databases">
        <title>Draft Genome Sequence of Massilia arenosa sp. nov., a Novel Massilia Species Isolated from a Sandy-loam Maize Soil.</title>
        <authorList>
            <person name="Raths R."/>
            <person name="Peta V."/>
            <person name="Bucking H."/>
        </authorList>
    </citation>
    <scope>NUCLEOTIDE SEQUENCE [LARGE SCALE GENOMIC DNA]</scope>
    <source>
        <strain evidence="2 3">MC02</strain>
    </source>
</reference>
<feature type="signal peptide" evidence="1">
    <location>
        <begin position="1"/>
        <end position="18"/>
    </location>
</feature>
<dbReference type="AlphaFoldDB" id="A0A4Y9SEA9"/>
<dbReference type="EMBL" id="SPVF01000165">
    <property type="protein sequence ID" value="TFW18233.1"/>
    <property type="molecule type" value="Genomic_DNA"/>
</dbReference>
<gene>
    <name evidence="2" type="ORF">E4L96_13390</name>
</gene>
<evidence type="ECO:0000313" key="2">
    <source>
        <dbReference type="EMBL" id="TFW18233.1"/>
    </source>
</evidence>
<dbReference type="InterPro" id="IPR046525">
    <property type="entry name" value="DUF6702"/>
</dbReference>
<feature type="chain" id="PRO_5021464071" evidence="1">
    <location>
        <begin position="19"/>
        <end position="159"/>
    </location>
</feature>
<sequence>MKFLAAALLLAASLTASAHNFHAALTEVSYNASTGSTEIVHTYMAHDIEALLTNLYQRQIDLSQPEDEAILRKYVEKQFYLLGADGKRVTLNWVGVKLDTDTVTVFREAEKTPLASIARYHDAVLSDFLADEVNTLNVRAPEGVRTLTFTSRVTEQAAP</sequence>
<evidence type="ECO:0000256" key="1">
    <source>
        <dbReference type="SAM" id="SignalP"/>
    </source>
</evidence>
<protein>
    <submittedName>
        <fullName evidence="2">Uncharacterized protein</fullName>
    </submittedName>
</protein>
<name>A0A4Y9SEA9_9BURK</name>
<dbReference type="Proteomes" id="UP000298438">
    <property type="component" value="Unassembled WGS sequence"/>
</dbReference>
<evidence type="ECO:0000313" key="3">
    <source>
        <dbReference type="Proteomes" id="UP000298438"/>
    </source>
</evidence>
<organism evidence="2 3">
    <name type="scientific">Zemynaea arenosa</name>
    <dbReference type="NCBI Taxonomy" id="2561931"/>
    <lineage>
        <taxon>Bacteria</taxon>
        <taxon>Pseudomonadati</taxon>
        <taxon>Pseudomonadota</taxon>
        <taxon>Betaproteobacteria</taxon>
        <taxon>Burkholderiales</taxon>
        <taxon>Oxalobacteraceae</taxon>
        <taxon>Telluria group</taxon>
        <taxon>Zemynaea</taxon>
    </lineage>
</organism>
<dbReference type="OrthoDB" id="5741133at2"/>